<protein>
    <submittedName>
        <fullName evidence="1">Uncharacterized protein</fullName>
    </submittedName>
</protein>
<proteinExistence type="predicted"/>
<sequence>MELLPWIDASKLNAACLNENENAVDYLIEHFELITMKHLFRNKSFKVLPFHLNNADIFPNVFLNTQPGIEDIIKQIPQRCWSYICKNPRCIDLIQETNPIYYDWKSLSKNPKAIPILIKNINHIDWKQLCMNPCKEAIDLLMQYPEKIDWLTFSSNPYAIDILRQNRYKIDYWGLCWNPYAIDLIEASINKKYIVPILSWIGLSQNRNAIHILEKNQDKIDWMQISLNPGIFQPNYKRLTVERMNVLREELMQKTLHPSKIQYWLDNGMSIEDLPE</sequence>
<reference evidence="1" key="1">
    <citation type="journal article" date="2020" name="Nature">
        <title>Giant virus diversity and host interactions through global metagenomics.</title>
        <authorList>
            <person name="Schulz F."/>
            <person name="Roux S."/>
            <person name="Paez-Espino D."/>
            <person name="Jungbluth S."/>
            <person name="Walsh D.A."/>
            <person name="Denef V.J."/>
            <person name="McMahon K.D."/>
            <person name="Konstantinidis K.T."/>
            <person name="Eloe-Fadrosh E.A."/>
            <person name="Kyrpides N.C."/>
            <person name="Woyke T."/>
        </authorList>
    </citation>
    <scope>NUCLEOTIDE SEQUENCE</scope>
    <source>
        <strain evidence="1">GVMAG-M-3300010158-55</strain>
    </source>
</reference>
<name>A0A6C0B9Y7_9ZZZZ</name>
<dbReference type="AlphaFoldDB" id="A0A6C0B9Y7"/>
<evidence type="ECO:0000313" key="1">
    <source>
        <dbReference type="EMBL" id="QHS88531.1"/>
    </source>
</evidence>
<organism evidence="1">
    <name type="scientific">viral metagenome</name>
    <dbReference type="NCBI Taxonomy" id="1070528"/>
    <lineage>
        <taxon>unclassified sequences</taxon>
        <taxon>metagenomes</taxon>
        <taxon>organismal metagenomes</taxon>
    </lineage>
</organism>
<accession>A0A6C0B9Y7</accession>
<dbReference type="EMBL" id="MN739098">
    <property type="protein sequence ID" value="QHS88531.1"/>
    <property type="molecule type" value="Genomic_DNA"/>
</dbReference>